<accession>A0A1X4H8F6</accession>
<dbReference type="Proteomes" id="UP000193587">
    <property type="component" value="Unassembled WGS sequence"/>
</dbReference>
<dbReference type="GO" id="GO:0016740">
    <property type="term" value="F:transferase activity"/>
    <property type="evidence" value="ECO:0007669"/>
    <property type="project" value="UniProtKB-KW"/>
</dbReference>
<protein>
    <submittedName>
        <fullName evidence="1">Amidinotransferase</fullName>
    </submittedName>
</protein>
<sequence length="296" mass="32314">MNDIWGLEPSARLEYGSLEQALVHEPGDEFNSVVDPDAWNWDGLPRQEKAAKEHRSLVEELESNGVEVLTLEGVTQSLAESFFVRDVGFAIGGGIVVGKMVEETRHGEERRLSERMTELGAPIYHTVHGDGGFEAGNMVWIDRDTVAIGRSQTTNAAGIRQVRTVLETFGVEVIEVPIFGSTESTGQTHLALVFSMVAPDLALVYSEAVPPEFLDMLHDRGIETVSVPMREQRNRATSTIVVDPGTVLLPSGNHRVRAALTDRGFHVIELSLREIRKAGGGPKGLVLPLSRTVTGE</sequence>
<dbReference type="eggNOG" id="arCOG03109">
    <property type="taxonomic scope" value="Archaea"/>
</dbReference>
<dbReference type="RefSeq" id="WP_049933018.1">
    <property type="nucleotide sequence ID" value="NZ_ATXS01000019.1"/>
</dbReference>
<comment type="caution">
    <text evidence="1">The sequence shown here is derived from an EMBL/GenBank/DDBJ whole genome shotgun (WGS) entry which is preliminary data.</text>
</comment>
<evidence type="ECO:0000313" key="1">
    <source>
        <dbReference type="EMBL" id="OSP07902.1"/>
    </source>
</evidence>
<dbReference type="GO" id="GO:0019546">
    <property type="term" value="P:L-arginine deiminase pathway"/>
    <property type="evidence" value="ECO:0007669"/>
    <property type="project" value="TreeGrafter"/>
</dbReference>
<dbReference type="PANTHER" id="PTHR47271:SF2">
    <property type="entry name" value="ARGININE DEIMINASE"/>
    <property type="match status" value="1"/>
</dbReference>
<dbReference type="PANTHER" id="PTHR47271">
    <property type="entry name" value="ARGININE DEIMINASE"/>
    <property type="match status" value="1"/>
</dbReference>
<evidence type="ECO:0000313" key="2">
    <source>
        <dbReference type="Proteomes" id="UP000193587"/>
    </source>
</evidence>
<dbReference type="Gene3D" id="3.75.10.10">
    <property type="entry name" value="L-arginine/glycine Amidinotransferase, Chain A"/>
    <property type="match status" value="1"/>
</dbReference>
<gene>
    <name evidence="1" type="ORF">B9H04_07390</name>
</gene>
<dbReference type="AlphaFoldDB" id="A0A1X4H8F6"/>
<organism evidence="1 2">
    <name type="scientific">Halorubrum ezzemoulense DSM 17463</name>
    <dbReference type="NCBI Taxonomy" id="1121945"/>
    <lineage>
        <taxon>Archaea</taxon>
        <taxon>Methanobacteriati</taxon>
        <taxon>Methanobacteriota</taxon>
        <taxon>Stenosarchaea group</taxon>
        <taxon>Halobacteria</taxon>
        <taxon>Halobacteriales</taxon>
        <taxon>Haloferacaceae</taxon>
        <taxon>Halorubrum</taxon>
    </lineage>
</organism>
<dbReference type="EMBL" id="NEDJ01000019">
    <property type="protein sequence ID" value="OSP07902.1"/>
    <property type="molecule type" value="Genomic_DNA"/>
</dbReference>
<proteinExistence type="predicted"/>
<dbReference type="Pfam" id="PF19420">
    <property type="entry name" value="DDAH_eukar"/>
    <property type="match status" value="1"/>
</dbReference>
<dbReference type="SUPFAM" id="SSF55909">
    <property type="entry name" value="Pentein"/>
    <property type="match status" value="1"/>
</dbReference>
<dbReference type="STRING" id="1121945.GCA_000421805_02947"/>
<dbReference type="GO" id="GO:0016990">
    <property type="term" value="F:arginine deiminase activity"/>
    <property type="evidence" value="ECO:0007669"/>
    <property type="project" value="TreeGrafter"/>
</dbReference>
<keyword evidence="1" id="KW-0808">Transferase</keyword>
<name>A0A1X4H8F6_HALEZ</name>
<reference evidence="1 2" key="1">
    <citation type="submission" date="2017-04" db="EMBL/GenBank/DDBJ databases">
        <title>MLSA of the genus Halorubrum.</title>
        <authorList>
            <person name="De La Haba R."/>
            <person name="Sanchez-Porro C."/>
            <person name="Infante-Dominguez C."/>
            <person name="Ventosa A."/>
        </authorList>
    </citation>
    <scope>NUCLEOTIDE SEQUENCE [LARGE SCALE GENOMIC DNA]</scope>
    <source>
        <strain evidence="1 2">DSM 17463</strain>
    </source>
</reference>